<evidence type="ECO:0000256" key="6">
    <source>
        <dbReference type="ARBA" id="ARBA00022553"/>
    </source>
</evidence>
<proteinExistence type="predicted"/>
<dbReference type="GO" id="GO:0005524">
    <property type="term" value="F:ATP binding"/>
    <property type="evidence" value="ECO:0007669"/>
    <property type="project" value="UniProtKB-KW"/>
</dbReference>
<accession>A0A2M6KAN1</accession>
<evidence type="ECO:0000256" key="2">
    <source>
        <dbReference type="ARBA" id="ARBA00004236"/>
    </source>
</evidence>
<comment type="catalytic activity">
    <reaction evidence="1">
        <text>ATP + protein L-histidine = ADP + protein N-phospho-L-histidine.</text>
        <dbReference type="EC" id="2.7.13.3"/>
    </reaction>
</comment>
<dbReference type="GO" id="GO:0000155">
    <property type="term" value="F:phosphorelay sensor kinase activity"/>
    <property type="evidence" value="ECO:0007669"/>
    <property type="project" value="InterPro"/>
</dbReference>
<sequence>MLDYIQKPHQKQTVEAIWRLEKLILDTLDFNDVVQSIVDGILHELGFLKLGYRIVVLALVNDEKKVLERIAISQTKEAVKAVEASPMPFQSIDIPLRANKNLCIKVLKDHKFSYTEFWPDILCPPFTPEKAKAIQEKVGIKTSFVCPVRTKQKTIGVMIFSLVKEFSEISEDEKELILNFTDIVGLAVQNAKLYSTVEEASHRLKKANHRLKELDVLKDEFVSIASHELRTPMTAIKSYLWMAINKSPQKLSPQLKKYLDISYQSTERLIHLVNDMLTVSRIERNKIEIKKEQFDISETLQLVYEELKISAQEKNIEFTLLKDKDKKYMVLGDKEKLREVFQNLVGNALKFTPNKGKITIAFKKDKDGVQIAVSDTGSGIRKEDQSKLFKKFSKIDYSYTKHSSQPGTGLGLYISKQIISLHHGSITVQSEVEKGSTFTVNLPQK</sequence>
<dbReference type="PRINTS" id="PR00344">
    <property type="entry name" value="BCTRLSENSOR"/>
</dbReference>
<dbReference type="Proteomes" id="UP000230869">
    <property type="component" value="Unassembled WGS sequence"/>
</dbReference>
<keyword evidence="11" id="KW-0902">Two-component regulatory system</keyword>
<evidence type="ECO:0000256" key="5">
    <source>
        <dbReference type="ARBA" id="ARBA00022475"/>
    </source>
</evidence>
<dbReference type="SUPFAM" id="SSF55781">
    <property type="entry name" value="GAF domain-like"/>
    <property type="match status" value="1"/>
</dbReference>
<evidence type="ECO:0000256" key="10">
    <source>
        <dbReference type="ARBA" id="ARBA00022840"/>
    </source>
</evidence>
<dbReference type="SUPFAM" id="SSF55874">
    <property type="entry name" value="ATPase domain of HSP90 chaperone/DNA topoisomerase II/histidine kinase"/>
    <property type="match status" value="1"/>
</dbReference>
<comment type="subcellular location">
    <subcellularLocation>
        <location evidence="2">Cell membrane</location>
    </subcellularLocation>
    <subcellularLocation>
        <location evidence="3">Membrane raft</location>
        <topology evidence="3">Multi-pass membrane protein</topology>
    </subcellularLocation>
</comment>
<dbReference type="FunFam" id="3.30.565.10:FF:000023">
    <property type="entry name" value="PAS domain-containing sensor histidine kinase"/>
    <property type="match status" value="1"/>
</dbReference>
<feature type="domain" description="Histidine kinase" evidence="13">
    <location>
        <begin position="224"/>
        <end position="445"/>
    </location>
</feature>
<keyword evidence="9" id="KW-0418">Kinase</keyword>
<keyword evidence="6" id="KW-0597">Phosphoprotein</keyword>
<evidence type="ECO:0000256" key="9">
    <source>
        <dbReference type="ARBA" id="ARBA00022777"/>
    </source>
</evidence>
<dbReference type="PROSITE" id="PS50109">
    <property type="entry name" value="HIS_KIN"/>
    <property type="match status" value="1"/>
</dbReference>
<keyword evidence="8" id="KW-0547">Nucleotide-binding</keyword>
<dbReference type="FunFam" id="1.10.287.130:FF:000001">
    <property type="entry name" value="Two-component sensor histidine kinase"/>
    <property type="match status" value="1"/>
</dbReference>
<evidence type="ECO:0000313" key="15">
    <source>
        <dbReference type="Proteomes" id="UP000230869"/>
    </source>
</evidence>
<dbReference type="PANTHER" id="PTHR43711">
    <property type="entry name" value="TWO-COMPONENT HISTIDINE KINASE"/>
    <property type="match status" value="1"/>
</dbReference>
<dbReference type="SUPFAM" id="SSF47384">
    <property type="entry name" value="Homodimeric domain of signal transducing histidine kinase"/>
    <property type="match status" value="1"/>
</dbReference>
<dbReference type="GO" id="GO:0045121">
    <property type="term" value="C:membrane raft"/>
    <property type="evidence" value="ECO:0007669"/>
    <property type="project" value="UniProtKB-SubCell"/>
</dbReference>
<keyword evidence="5" id="KW-1003">Cell membrane</keyword>
<keyword evidence="7" id="KW-0808">Transferase</keyword>
<dbReference type="Gene3D" id="3.30.450.40">
    <property type="match status" value="1"/>
</dbReference>
<dbReference type="EC" id="2.7.13.3" evidence="4"/>
<evidence type="ECO:0000256" key="4">
    <source>
        <dbReference type="ARBA" id="ARBA00012438"/>
    </source>
</evidence>
<dbReference type="CDD" id="cd16922">
    <property type="entry name" value="HATPase_EvgS-ArcB-TorS-like"/>
    <property type="match status" value="1"/>
</dbReference>
<gene>
    <name evidence="14" type="ORF">COV49_00010</name>
</gene>
<evidence type="ECO:0000313" key="14">
    <source>
        <dbReference type="EMBL" id="PIR14091.1"/>
    </source>
</evidence>
<dbReference type="InterPro" id="IPR004358">
    <property type="entry name" value="Sig_transdc_His_kin-like_C"/>
</dbReference>
<dbReference type="CDD" id="cd00082">
    <property type="entry name" value="HisKA"/>
    <property type="match status" value="1"/>
</dbReference>
<dbReference type="InterPro" id="IPR050736">
    <property type="entry name" value="Sensor_HK_Regulatory"/>
</dbReference>
<dbReference type="Gene3D" id="3.30.565.10">
    <property type="entry name" value="Histidine kinase-like ATPase, C-terminal domain"/>
    <property type="match status" value="1"/>
</dbReference>
<keyword evidence="10" id="KW-0067">ATP-binding</keyword>
<keyword evidence="12" id="KW-0472">Membrane</keyword>
<dbReference type="AlphaFoldDB" id="A0A2M6KAN1"/>
<dbReference type="InterPro" id="IPR003661">
    <property type="entry name" value="HisK_dim/P_dom"/>
</dbReference>
<dbReference type="SMART" id="SM00388">
    <property type="entry name" value="HisKA"/>
    <property type="match status" value="1"/>
</dbReference>
<dbReference type="InterPro" id="IPR036097">
    <property type="entry name" value="HisK_dim/P_sf"/>
</dbReference>
<evidence type="ECO:0000256" key="1">
    <source>
        <dbReference type="ARBA" id="ARBA00000085"/>
    </source>
</evidence>
<dbReference type="InterPro" id="IPR029016">
    <property type="entry name" value="GAF-like_dom_sf"/>
</dbReference>
<evidence type="ECO:0000256" key="7">
    <source>
        <dbReference type="ARBA" id="ARBA00022679"/>
    </source>
</evidence>
<comment type="caution">
    <text evidence="14">The sequence shown here is derived from an EMBL/GenBank/DDBJ whole genome shotgun (WGS) entry which is preliminary data.</text>
</comment>
<dbReference type="EMBL" id="PCWW01000001">
    <property type="protein sequence ID" value="PIR14091.1"/>
    <property type="molecule type" value="Genomic_DNA"/>
</dbReference>
<protein>
    <recommendedName>
        <fullName evidence="4">histidine kinase</fullName>
        <ecNumber evidence="4">2.7.13.3</ecNumber>
    </recommendedName>
</protein>
<evidence type="ECO:0000256" key="8">
    <source>
        <dbReference type="ARBA" id="ARBA00022741"/>
    </source>
</evidence>
<evidence type="ECO:0000256" key="11">
    <source>
        <dbReference type="ARBA" id="ARBA00023012"/>
    </source>
</evidence>
<dbReference type="Pfam" id="PF02518">
    <property type="entry name" value="HATPase_c"/>
    <property type="match status" value="1"/>
</dbReference>
<dbReference type="GO" id="GO:0005886">
    <property type="term" value="C:plasma membrane"/>
    <property type="evidence" value="ECO:0007669"/>
    <property type="project" value="UniProtKB-SubCell"/>
</dbReference>
<organism evidence="14 15">
    <name type="scientific">Candidatus Falkowbacteria bacterium CG11_big_fil_rev_8_21_14_0_20_39_10</name>
    <dbReference type="NCBI Taxonomy" id="1974570"/>
    <lineage>
        <taxon>Bacteria</taxon>
        <taxon>Candidatus Falkowiibacteriota</taxon>
    </lineage>
</organism>
<dbReference type="InterPro" id="IPR005467">
    <property type="entry name" value="His_kinase_dom"/>
</dbReference>
<evidence type="ECO:0000256" key="3">
    <source>
        <dbReference type="ARBA" id="ARBA00004314"/>
    </source>
</evidence>
<dbReference type="InterPro" id="IPR003594">
    <property type="entry name" value="HATPase_dom"/>
</dbReference>
<name>A0A2M6KAN1_9BACT</name>
<dbReference type="SMART" id="SM00387">
    <property type="entry name" value="HATPase_c"/>
    <property type="match status" value="1"/>
</dbReference>
<dbReference type="Gene3D" id="1.10.287.130">
    <property type="match status" value="1"/>
</dbReference>
<dbReference type="Pfam" id="PF00512">
    <property type="entry name" value="HisKA"/>
    <property type="match status" value="1"/>
</dbReference>
<reference evidence="14 15" key="1">
    <citation type="submission" date="2017-09" db="EMBL/GenBank/DDBJ databases">
        <title>Depth-based differentiation of microbial function through sediment-hosted aquifers and enrichment of novel symbionts in the deep terrestrial subsurface.</title>
        <authorList>
            <person name="Probst A.J."/>
            <person name="Ladd B."/>
            <person name="Jarett J.K."/>
            <person name="Geller-Mcgrath D.E."/>
            <person name="Sieber C.M."/>
            <person name="Emerson J.B."/>
            <person name="Anantharaman K."/>
            <person name="Thomas B.C."/>
            <person name="Malmstrom R."/>
            <person name="Stieglmeier M."/>
            <person name="Klingl A."/>
            <person name="Woyke T."/>
            <person name="Ryan C.M."/>
            <person name="Banfield J.F."/>
        </authorList>
    </citation>
    <scope>NUCLEOTIDE SEQUENCE [LARGE SCALE GENOMIC DNA]</scope>
    <source>
        <strain evidence="14">CG11_big_fil_rev_8_21_14_0_20_39_10</strain>
    </source>
</reference>
<dbReference type="InterPro" id="IPR036890">
    <property type="entry name" value="HATPase_C_sf"/>
</dbReference>
<evidence type="ECO:0000259" key="13">
    <source>
        <dbReference type="PROSITE" id="PS50109"/>
    </source>
</evidence>
<dbReference type="PANTHER" id="PTHR43711:SF31">
    <property type="entry name" value="HISTIDINE KINASE"/>
    <property type="match status" value="1"/>
</dbReference>
<evidence type="ECO:0000256" key="12">
    <source>
        <dbReference type="ARBA" id="ARBA00023136"/>
    </source>
</evidence>